<evidence type="ECO:0000313" key="2">
    <source>
        <dbReference type="EMBL" id="ATQ69568.1"/>
    </source>
</evidence>
<keyword evidence="3" id="KW-1185">Reference proteome</keyword>
<name>A0A2D2D3J7_METT3</name>
<dbReference type="EMBL" id="CP023737">
    <property type="protein sequence ID" value="ATQ69568.1"/>
    <property type="molecule type" value="Genomic_DNA"/>
</dbReference>
<keyword evidence="1" id="KW-0812">Transmembrane</keyword>
<feature type="transmembrane region" description="Helical" evidence="1">
    <location>
        <begin position="95"/>
        <end position="111"/>
    </location>
</feature>
<dbReference type="Proteomes" id="UP000230709">
    <property type="component" value="Chromosome"/>
</dbReference>
<reference evidence="3" key="1">
    <citation type="submission" date="2017-10" db="EMBL/GenBank/DDBJ databases">
        <title>Completed PacBio SMRT sequence of Methylosinus trichosporium OB3b reveals presence of a third large plasmid.</title>
        <authorList>
            <person name="Charles T.C."/>
            <person name="Lynch M.D.J."/>
            <person name="Heil J.R."/>
            <person name="Cheng J."/>
        </authorList>
    </citation>
    <scope>NUCLEOTIDE SEQUENCE [LARGE SCALE GENOMIC DNA]</scope>
    <source>
        <strain evidence="3">OB3b</strain>
    </source>
</reference>
<feature type="transmembrane region" description="Helical" evidence="1">
    <location>
        <begin position="140"/>
        <end position="159"/>
    </location>
</feature>
<gene>
    <name evidence="2" type="ORF">CQW49_18040</name>
</gene>
<keyword evidence="1" id="KW-1133">Transmembrane helix</keyword>
<feature type="transmembrane region" description="Helical" evidence="1">
    <location>
        <begin position="264"/>
        <end position="288"/>
    </location>
</feature>
<dbReference type="STRING" id="595536.GCA_000178815_01573"/>
<feature type="transmembrane region" description="Helical" evidence="1">
    <location>
        <begin position="236"/>
        <end position="257"/>
    </location>
</feature>
<feature type="transmembrane region" description="Helical" evidence="1">
    <location>
        <begin position="12"/>
        <end position="32"/>
    </location>
</feature>
<organism evidence="2 3">
    <name type="scientific">Methylosinus trichosporium (strain ATCC 35070 / NCIMB 11131 / UNIQEM 75 / OB3b)</name>
    <dbReference type="NCBI Taxonomy" id="595536"/>
    <lineage>
        <taxon>Bacteria</taxon>
        <taxon>Pseudomonadati</taxon>
        <taxon>Pseudomonadota</taxon>
        <taxon>Alphaproteobacteria</taxon>
        <taxon>Hyphomicrobiales</taxon>
        <taxon>Methylocystaceae</taxon>
        <taxon>Methylosinus</taxon>
    </lineage>
</organism>
<proteinExistence type="predicted"/>
<dbReference type="KEGG" id="mtw:CQW49_18040"/>
<accession>A0A2D2D3J7</accession>
<evidence type="ECO:0000313" key="3">
    <source>
        <dbReference type="Proteomes" id="UP000230709"/>
    </source>
</evidence>
<sequence>MAEKEFERFFTGFQFGLILNIFLAVVQMAGLLTDTFVATFPVTTWNRALWHYTLPEGLLKFLPRVPGFTPEPAYLGTLVLAAAGYRRFVQGRPVLLGYYGAYLLITVLLLVNSRTVVVGYCWLVMSALALTLRDRCSMKLIYLMIYGLSFITLPIVIIATTDTRDLKFLADQDISIFARAVPLTWIDEQNNLTFINYLIGVGDYQSYTQSVNMSEVVYTLLEAEGGLMDSKSLGGAYFYDFGLAGLAAYAIVVGYICRNKTNSLLFMSLINIAFFNVYALSWPLYWLFLIACGINNQIPADHREARRWALRTILGGRPTFMRGGVGPQLHMQDRLEERPTQKSL</sequence>
<evidence type="ECO:0000256" key="1">
    <source>
        <dbReference type="SAM" id="Phobius"/>
    </source>
</evidence>
<feature type="transmembrane region" description="Helical" evidence="1">
    <location>
        <begin position="117"/>
        <end position="133"/>
    </location>
</feature>
<keyword evidence="1" id="KW-0472">Membrane</keyword>
<protein>
    <submittedName>
        <fullName evidence="2">Uncharacterized protein</fullName>
    </submittedName>
</protein>
<dbReference type="AlphaFoldDB" id="A0A2D2D3J7"/>